<organism evidence="1 2">
    <name type="scientific">Ancylostoma ceylanicum</name>
    <dbReference type="NCBI Taxonomy" id="53326"/>
    <lineage>
        <taxon>Eukaryota</taxon>
        <taxon>Metazoa</taxon>
        <taxon>Ecdysozoa</taxon>
        <taxon>Nematoda</taxon>
        <taxon>Chromadorea</taxon>
        <taxon>Rhabditida</taxon>
        <taxon>Rhabditina</taxon>
        <taxon>Rhabditomorpha</taxon>
        <taxon>Strongyloidea</taxon>
        <taxon>Ancylostomatidae</taxon>
        <taxon>Ancylostomatinae</taxon>
        <taxon>Ancylostoma</taxon>
    </lineage>
</organism>
<protein>
    <submittedName>
        <fullName evidence="1">Uncharacterized protein</fullName>
    </submittedName>
</protein>
<dbReference type="Proteomes" id="UP000024635">
    <property type="component" value="Unassembled WGS sequence"/>
</dbReference>
<sequence length="124" mass="14101">MSGWGQQAVKVKQRLSLVSSVQFFHYHMFVHFRLISMYYSDIDAWRGSVIKSRVSNPERGLSGVTRSITGRSPCPGACVIGEGKFFVYAYVVQDVSHMLFNDVSSSESSIFALQTSFLRHRFCY</sequence>
<gene>
    <name evidence="1" type="primary">Acey_s0068.g203</name>
    <name evidence="1" type="ORF">Y032_0068g203</name>
</gene>
<name>A0A016TZA1_9BILA</name>
<dbReference type="EMBL" id="JARK01001404">
    <property type="protein sequence ID" value="EYC07917.1"/>
    <property type="molecule type" value="Genomic_DNA"/>
</dbReference>
<proteinExistence type="predicted"/>
<evidence type="ECO:0000313" key="2">
    <source>
        <dbReference type="Proteomes" id="UP000024635"/>
    </source>
</evidence>
<dbReference type="AlphaFoldDB" id="A0A016TZA1"/>
<accession>A0A016TZA1</accession>
<comment type="caution">
    <text evidence="1">The sequence shown here is derived from an EMBL/GenBank/DDBJ whole genome shotgun (WGS) entry which is preliminary data.</text>
</comment>
<reference evidence="2" key="1">
    <citation type="journal article" date="2015" name="Nat. Genet.">
        <title>The genome and transcriptome of the zoonotic hookworm Ancylostoma ceylanicum identify infection-specific gene families.</title>
        <authorList>
            <person name="Schwarz E.M."/>
            <person name="Hu Y."/>
            <person name="Antoshechkin I."/>
            <person name="Miller M.M."/>
            <person name="Sternberg P.W."/>
            <person name="Aroian R.V."/>
        </authorList>
    </citation>
    <scope>NUCLEOTIDE SEQUENCE</scope>
    <source>
        <strain evidence="2">HY135</strain>
    </source>
</reference>
<keyword evidence="2" id="KW-1185">Reference proteome</keyword>
<evidence type="ECO:0000313" key="1">
    <source>
        <dbReference type="EMBL" id="EYC07917.1"/>
    </source>
</evidence>